<evidence type="ECO:0000313" key="2">
    <source>
        <dbReference type="Proteomes" id="UP001055811"/>
    </source>
</evidence>
<comment type="caution">
    <text evidence="1">The sequence shown here is derived from an EMBL/GenBank/DDBJ whole genome shotgun (WGS) entry which is preliminary data.</text>
</comment>
<name>A0ACB9GB42_CICIN</name>
<proteinExistence type="predicted"/>
<evidence type="ECO:0000313" key="1">
    <source>
        <dbReference type="EMBL" id="KAI3780288.1"/>
    </source>
</evidence>
<gene>
    <name evidence="1" type="ORF">L2E82_10264</name>
</gene>
<dbReference type="EMBL" id="CM042010">
    <property type="protein sequence ID" value="KAI3780288.1"/>
    <property type="molecule type" value="Genomic_DNA"/>
</dbReference>
<sequence>MSSSGSNGRIGVQGLAEGSNGRIRVQGLAEGLCFISQIQTHTDIDTHRHELICRRNGISRRYEGFRIRFVNALCNIFGTLEEAAGSITRPLMISATIYC</sequence>
<dbReference type="Proteomes" id="UP001055811">
    <property type="component" value="Linkage Group LG02"/>
</dbReference>
<protein>
    <submittedName>
        <fullName evidence="1">Uncharacterized protein</fullName>
    </submittedName>
</protein>
<reference evidence="2" key="1">
    <citation type="journal article" date="2022" name="Mol. Ecol. Resour.">
        <title>The genomes of chicory, endive, great burdock and yacon provide insights into Asteraceae palaeo-polyploidization history and plant inulin production.</title>
        <authorList>
            <person name="Fan W."/>
            <person name="Wang S."/>
            <person name="Wang H."/>
            <person name="Wang A."/>
            <person name="Jiang F."/>
            <person name="Liu H."/>
            <person name="Zhao H."/>
            <person name="Xu D."/>
            <person name="Zhang Y."/>
        </authorList>
    </citation>
    <scope>NUCLEOTIDE SEQUENCE [LARGE SCALE GENOMIC DNA]</scope>
    <source>
        <strain evidence="2">cv. Punajuju</strain>
    </source>
</reference>
<reference evidence="1 2" key="2">
    <citation type="journal article" date="2022" name="Mol. Ecol. Resour.">
        <title>The genomes of chicory, endive, great burdock and yacon provide insights into Asteraceae paleo-polyploidization history and plant inulin production.</title>
        <authorList>
            <person name="Fan W."/>
            <person name="Wang S."/>
            <person name="Wang H."/>
            <person name="Wang A."/>
            <person name="Jiang F."/>
            <person name="Liu H."/>
            <person name="Zhao H."/>
            <person name="Xu D."/>
            <person name="Zhang Y."/>
        </authorList>
    </citation>
    <scope>NUCLEOTIDE SEQUENCE [LARGE SCALE GENOMIC DNA]</scope>
    <source>
        <strain evidence="2">cv. Punajuju</strain>
        <tissue evidence="1">Leaves</tissue>
    </source>
</reference>
<keyword evidence="2" id="KW-1185">Reference proteome</keyword>
<organism evidence="1 2">
    <name type="scientific">Cichorium intybus</name>
    <name type="common">Chicory</name>
    <dbReference type="NCBI Taxonomy" id="13427"/>
    <lineage>
        <taxon>Eukaryota</taxon>
        <taxon>Viridiplantae</taxon>
        <taxon>Streptophyta</taxon>
        <taxon>Embryophyta</taxon>
        <taxon>Tracheophyta</taxon>
        <taxon>Spermatophyta</taxon>
        <taxon>Magnoliopsida</taxon>
        <taxon>eudicotyledons</taxon>
        <taxon>Gunneridae</taxon>
        <taxon>Pentapetalae</taxon>
        <taxon>asterids</taxon>
        <taxon>campanulids</taxon>
        <taxon>Asterales</taxon>
        <taxon>Asteraceae</taxon>
        <taxon>Cichorioideae</taxon>
        <taxon>Cichorieae</taxon>
        <taxon>Cichoriinae</taxon>
        <taxon>Cichorium</taxon>
    </lineage>
</organism>
<accession>A0ACB9GB42</accession>